<keyword evidence="3" id="KW-0645">Protease</keyword>
<dbReference type="VEuPathDB" id="VectorBase:LOC119163228"/>
<dbReference type="EMBL" id="GIKN01004389">
    <property type="protein sequence ID" value="NIE46662.1"/>
    <property type="molecule type" value="Transcribed_RNA"/>
</dbReference>
<dbReference type="Pfam" id="PF00450">
    <property type="entry name" value="Peptidase_S10"/>
    <property type="match status" value="1"/>
</dbReference>
<dbReference type="InterPro" id="IPR001563">
    <property type="entry name" value="Peptidase_S10"/>
</dbReference>
<sequence length="341" mass="38469">MNHMIAWLVFLVFFVSVRTVKTDDQPKLQQGHCADNSENSGDLIFTVPDIKNKTRLAEKKNKSRVCLPVPCADVEAYSGFIKVDKNSNSSLFFLHVKSQGDADKKPLLLWLQGGPGKSSLFGQFLENGPLGIDANGKLFYRNHTIAEYMNLIYLDQPSGSGYSFNNGINYTTMLDDASTHIIRFLRRFLRIFPEYVTRDFYIAGESYGARFTMALASEILKNNSLVPLKLRGVMLGVGFLFPVLELIDSSNYLFSSGLLDHNGRKTFAKRFQIIKKLEQQQNYTAAAVLLSQTVMNLGTAENQTLFQRLTGFKHQSSIARTERNEEIAAYYNFANSTAFKK</sequence>
<feature type="signal peptide" evidence="7">
    <location>
        <begin position="1"/>
        <end position="19"/>
    </location>
</feature>
<evidence type="ECO:0000256" key="5">
    <source>
        <dbReference type="ARBA" id="ARBA00022801"/>
    </source>
</evidence>
<dbReference type="Gene3D" id="3.40.50.1820">
    <property type="entry name" value="alpha/beta hydrolase"/>
    <property type="match status" value="1"/>
</dbReference>
<dbReference type="InterPro" id="IPR029058">
    <property type="entry name" value="AB_hydrolase_fold"/>
</dbReference>
<evidence type="ECO:0000256" key="1">
    <source>
        <dbReference type="ARBA" id="ARBA00009431"/>
    </source>
</evidence>
<name>A0A6G5A6N1_RHIMP</name>
<keyword evidence="2 8" id="KW-0121">Carboxypeptidase</keyword>
<dbReference type="PANTHER" id="PTHR11802">
    <property type="entry name" value="SERINE PROTEASE FAMILY S10 SERINE CARBOXYPEPTIDASE"/>
    <property type="match status" value="1"/>
</dbReference>
<reference evidence="8" key="1">
    <citation type="submission" date="2020-03" db="EMBL/GenBank/DDBJ databases">
        <title>A transcriptome and proteome of the tick Rhipicephalus microplus shaped by the genetic composition of its hosts and developmental stage.</title>
        <authorList>
            <person name="Garcia G.R."/>
            <person name="Ribeiro J.M.C."/>
            <person name="Maruyama S.R."/>
            <person name="Gardinasse L.G."/>
            <person name="Nelson K."/>
            <person name="Ferreira B.R."/>
            <person name="Andrade T.G."/>
            <person name="Santos I.K.F.M."/>
        </authorList>
    </citation>
    <scope>NUCLEOTIDE SEQUENCE</scope>
    <source>
        <strain evidence="8">NSGR</strain>
        <tissue evidence="8">Salivary glands</tissue>
    </source>
</reference>
<dbReference type="PRINTS" id="PR00724">
    <property type="entry name" value="CRBOXYPTASEC"/>
</dbReference>
<dbReference type="OrthoDB" id="443318at2759"/>
<feature type="chain" id="PRO_5026080050" evidence="7">
    <location>
        <begin position="20"/>
        <end position="341"/>
    </location>
</feature>
<evidence type="ECO:0000256" key="2">
    <source>
        <dbReference type="ARBA" id="ARBA00022645"/>
    </source>
</evidence>
<evidence type="ECO:0000313" key="8">
    <source>
        <dbReference type="EMBL" id="NIE46662.1"/>
    </source>
</evidence>
<keyword evidence="4 7" id="KW-0732">Signal</keyword>
<proteinExistence type="inferred from homology"/>
<evidence type="ECO:0000256" key="7">
    <source>
        <dbReference type="SAM" id="SignalP"/>
    </source>
</evidence>
<dbReference type="PANTHER" id="PTHR11802:SF472">
    <property type="entry name" value="SERINE CARBOXYPEPTIDASE CPVL-RELATED"/>
    <property type="match status" value="1"/>
</dbReference>
<evidence type="ECO:0000256" key="6">
    <source>
        <dbReference type="ARBA" id="ARBA00023180"/>
    </source>
</evidence>
<dbReference type="SUPFAM" id="SSF53474">
    <property type="entry name" value="alpha/beta-Hydrolases"/>
    <property type="match status" value="1"/>
</dbReference>
<accession>A0A6G5A6N1</accession>
<dbReference type="GO" id="GO:0004185">
    <property type="term" value="F:serine-type carboxypeptidase activity"/>
    <property type="evidence" value="ECO:0007669"/>
    <property type="project" value="InterPro"/>
</dbReference>
<comment type="similarity">
    <text evidence="1">Belongs to the peptidase S10 family.</text>
</comment>
<keyword evidence="6" id="KW-0325">Glycoprotein</keyword>
<dbReference type="AlphaFoldDB" id="A0A6G5A6N1"/>
<evidence type="ECO:0000256" key="3">
    <source>
        <dbReference type="ARBA" id="ARBA00022670"/>
    </source>
</evidence>
<protein>
    <submittedName>
        <fullName evidence="8">Putative serine carboxypeptidase</fullName>
    </submittedName>
</protein>
<evidence type="ECO:0000256" key="4">
    <source>
        <dbReference type="ARBA" id="ARBA00022729"/>
    </source>
</evidence>
<dbReference type="GO" id="GO:0006508">
    <property type="term" value="P:proteolysis"/>
    <property type="evidence" value="ECO:0007669"/>
    <property type="project" value="UniProtKB-KW"/>
</dbReference>
<keyword evidence="5" id="KW-0378">Hydrolase</keyword>
<organism evidence="8">
    <name type="scientific">Rhipicephalus microplus</name>
    <name type="common">Cattle tick</name>
    <name type="synonym">Boophilus microplus</name>
    <dbReference type="NCBI Taxonomy" id="6941"/>
    <lineage>
        <taxon>Eukaryota</taxon>
        <taxon>Metazoa</taxon>
        <taxon>Ecdysozoa</taxon>
        <taxon>Arthropoda</taxon>
        <taxon>Chelicerata</taxon>
        <taxon>Arachnida</taxon>
        <taxon>Acari</taxon>
        <taxon>Parasitiformes</taxon>
        <taxon>Ixodida</taxon>
        <taxon>Ixodoidea</taxon>
        <taxon>Ixodidae</taxon>
        <taxon>Rhipicephalinae</taxon>
        <taxon>Rhipicephalus</taxon>
        <taxon>Boophilus</taxon>
    </lineage>
</organism>